<sequence length="173" mass="20227">MAYRNKVIQFELFDKPTNLHIYTDPSTFYPFSYVYNWIQGENIRLIRNSSSSDDYDRSLREFRKFLVRRKYSEELIDRFVSLNYYGDRNELLDGAKPHKTRENKDKDLGNNRYISVRNSGSRPLLTSAILVVDNFVSSLNILDTRLVPVVQKGKSIVSVMNQAKKNLSGYNPK</sequence>
<evidence type="ECO:0000313" key="2">
    <source>
        <dbReference type="EMBL" id="GBB94531.1"/>
    </source>
</evidence>
<organism evidence="2 3">
    <name type="scientific">Rhizophagus clarus</name>
    <dbReference type="NCBI Taxonomy" id="94130"/>
    <lineage>
        <taxon>Eukaryota</taxon>
        <taxon>Fungi</taxon>
        <taxon>Fungi incertae sedis</taxon>
        <taxon>Mucoromycota</taxon>
        <taxon>Glomeromycotina</taxon>
        <taxon>Glomeromycetes</taxon>
        <taxon>Glomerales</taxon>
        <taxon>Glomeraceae</taxon>
        <taxon>Rhizophagus</taxon>
    </lineage>
</organism>
<dbReference type="EMBL" id="BEXD01001528">
    <property type="protein sequence ID" value="GBB94531.1"/>
    <property type="molecule type" value="Genomic_DNA"/>
</dbReference>
<dbReference type="Pfam" id="PF26215">
    <property type="entry name" value="HTH_animal"/>
    <property type="match status" value="1"/>
</dbReference>
<protein>
    <recommendedName>
        <fullName evidence="1">Helix-turn-helix domain-containing protein</fullName>
    </recommendedName>
</protein>
<keyword evidence="3" id="KW-1185">Reference proteome</keyword>
<proteinExistence type="predicted"/>
<accession>A0A2Z6RC50</accession>
<gene>
    <name evidence="2" type="ORF">RclHR1_23730001</name>
</gene>
<feature type="domain" description="Helix-turn-helix" evidence="1">
    <location>
        <begin position="24"/>
        <end position="78"/>
    </location>
</feature>
<dbReference type="Proteomes" id="UP000247702">
    <property type="component" value="Unassembled WGS sequence"/>
</dbReference>
<reference evidence="2 3" key="1">
    <citation type="submission" date="2017-11" db="EMBL/GenBank/DDBJ databases">
        <title>The genome of Rhizophagus clarus HR1 reveals common genetic basis of auxotrophy among arbuscular mycorrhizal fungi.</title>
        <authorList>
            <person name="Kobayashi Y."/>
        </authorList>
    </citation>
    <scope>NUCLEOTIDE SEQUENCE [LARGE SCALE GENOMIC DNA]</scope>
    <source>
        <strain evidence="2 3">HR1</strain>
    </source>
</reference>
<evidence type="ECO:0000259" key="1">
    <source>
        <dbReference type="Pfam" id="PF26215"/>
    </source>
</evidence>
<evidence type="ECO:0000313" key="3">
    <source>
        <dbReference type="Proteomes" id="UP000247702"/>
    </source>
</evidence>
<comment type="caution">
    <text evidence="2">The sequence shown here is derived from an EMBL/GenBank/DDBJ whole genome shotgun (WGS) entry which is preliminary data.</text>
</comment>
<dbReference type="InterPro" id="IPR058912">
    <property type="entry name" value="HTH_animal"/>
</dbReference>
<name>A0A2Z6RC50_9GLOM</name>
<dbReference type="AlphaFoldDB" id="A0A2Z6RC50"/>